<dbReference type="SUPFAM" id="SSF53448">
    <property type="entry name" value="Nucleotide-diphospho-sugar transferases"/>
    <property type="match status" value="1"/>
</dbReference>
<accession>A0A4R3U7U4</accession>
<keyword evidence="2" id="KW-1185">Reference proteome</keyword>
<dbReference type="AlphaFoldDB" id="A0A4R3U7U4"/>
<dbReference type="EMBL" id="SMBU01000061">
    <property type="protein sequence ID" value="TCU82926.1"/>
    <property type="molecule type" value="Genomic_DNA"/>
</dbReference>
<evidence type="ECO:0000313" key="1">
    <source>
        <dbReference type="EMBL" id="TCU82926.1"/>
    </source>
</evidence>
<comment type="caution">
    <text evidence="1">The sequence shown here is derived from an EMBL/GenBank/DDBJ whole genome shotgun (WGS) entry which is preliminary data.</text>
</comment>
<protein>
    <recommendedName>
        <fullName evidence="3">Glycosyl transferase family 2</fullName>
    </recommendedName>
</protein>
<sequence length="242" mass="28638">MIYRHVYITHDRERFPQKHRPSEFNHDDCFRNLVETVGNHPSKGVVKIIIYYNGTREQFLSDPLCAYLDKIEVNVEVFLLSTKSAVEAVLVLLRETLSMDLNDQDIVYFLENDYIHHENWVNEVLSAYSSNIPFDYLSLYDHPDRYKIPKNYQNTELFTTGTRHWVTAPSTCGSFLVQFGKFKRDFKYVYSTKNDHQMFSRLTGKLKRKLITPVPGLAVHCMAEHLDPIQRFEEYFKRPKNE</sequence>
<dbReference type="InterPro" id="IPR029044">
    <property type="entry name" value="Nucleotide-diphossugar_trans"/>
</dbReference>
<dbReference type="Proteomes" id="UP000295110">
    <property type="component" value="Unassembled WGS sequence"/>
</dbReference>
<proteinExistence type="predicted"/>
<evidence type="ECO:0000313" key="2">
    <source>
        <dbReference type="Proteomes" id="UP000295110"/>
    </source>
</evidence>
<reference evidence="1 2" key="1">
    <citation type="submission" date="2019-03" db="EMBL/GenBank/DDBJ databases">
        <title>Genomic Encyclopedia of Type Strains, Phase IV (KMG-IV): sequencing the most valuable type-strain genomes for metagenomic binning, comparative biology and taxonomic classification.</title>
        <authorList>
            <person name="Goeker M."/>
        </authorList>
    </citation>
    <scope>NUCLEOTIDE SEQUENCE [LARGE SCALE GENOMIC DNA]</scope>
    <source>
        <strain evidence="1 2">DSM 654</strain>
    </source>
</reference>
<gene>
    <name evidence="1" type="ORF">EV671_10613</name>
</gene>
<evidence type="ECO:0008006" key="3">
    <source>
        <dbReference type="Google" id="ProtNLM"/>
    </source>
</evidence>
<name>A0A4R3U7U4_ROSSA</name>
<organism evidence="1 2">
    <name type="scientific">Roseateles saccharophilus</name>
    <name type="common">Pseudomonas saccharophila</name>
    <dbReference type="NCBI Taxonomy" id="304"/>
    <lineage>
        <taxon>Bacteria</taxon>
        <taxon>Pseudomonadati</taxon>
        <taxon>Pseudomonadota</taxon>
        <taxon>Betaproteobacteria</taxon>
        <taxon>Burkholderiales</taxon>
        <taxon>Sphaerotilaceae</taxon>
        <taxon>Roseateles</taxon>
    </lineage>
</organism>